<evidence type="ECO:0000259" key="7">
    <source>
        <dbReference type="PROSITE" id="PS51755"/>
    </source>
</evidence>
<dbReference type="CDD" id="cd00383">
    <property type="entry name" value="trans_reg_C"/>
    <property type="match status" value="1"/>
</dbReference>
<keyword evidence="9" id="KW-1185">Reference proteome</keyword>
<feature type="region of interest" description="Disordered" evidence="6">
    <location>
        <begin position="1"/>
        <end position="46"/>
    </location>
</feature>
<feature type="compositionally biased region" description="Basic and acidic residues" evidence="6">
    <location>
        <begin position="14"/>
        <end position="36"/>
    </location>
</feature>
<evidence type="ECO:0000256" key="1">
    <source>
        <dbReference type="ARBA" id="ARBA00022553"/>
    </source>
</evidence>
<dbReference type="Proteomes" id="UP001611075">
    <property type="component" value="Unassembled WGS sequence"/>
</dbReference>
<dbReference type="SMART" id="SM00862">
    <property type="entry name" value="Trans_reg_C"/>
    <property type="match status" value="1"/>
</dbReference>
<feature type="region of interest" description="Disordered" evidence="6">
    <location>
        <begin position="103"/>
        <end position="127"/>
    </location>
</feature>
<dbReference type="PANTHER" id="PTHR48111:SF4">
    <property type="entry name" value="DNA-BINDING DUAL TRANSCRIPTIONAL REGULATOR OMPR"/>
    <property type="match status" value="1"/>
</dbReference>
<dbReference type="EMBL" id="JBIRPU010000034">
    <property type="protein sequence ID" value="MFI0796787.1"/>
    <property type="molecule type" value="Genomic_DNA"/>
</dbReference>
<protein>
    <submittedName>
        <fullName evidence="8">Winged helix-turn-helix domain-containing protein</fullName>
    </submittedName>
</protein>
<reference evidence="8 9" key="1">
    <citation type="submission" date="2024-10" db="EMBL/GenBank/DDBJ databases">
        <title>The Natural Products Discovery Center: Release of the First 8490 Sequenced Strains for Exploring Actinobacteria Biosynthetic Diversity.</title>
        <authorList>
            <person name="Kalkreuter E."/>
            <person name="Kautsar S.A."/>
            <person name="Yang D."/>
            <person name="Bader C.D."/>
            <person name="Teijaro C.N."/>
            <person name="Fluegel L."/>
            <person name="Davis C.M."/>
            <person name="Simpson J.R."/>
            <person name="Lauterbach L."/>
            <person name="Steele A.D."/>
            <person name="Gui C."/>
            <person name="Meng S."/>
            <person name="Li G."/>
            <person name="Viehrig K."/>
            <person name="Ye F."/>
            <person name="Su P."/>
            <person name="Kiefer A.F."/>
            <person name="Nichols A."/>
            <person name="Cepeda A.J."/>
            <person name="Yan W."/>
            <person name="Fan B."/>
            <person name="Jiang Y."/>
            <person name="Adhikari A."/>
            <person name="Zheng C.-J."/>
            <person name="Schuster L."/>
            <person name="Cowan T.M."/>
            <person name="Smanski M.J."/>
            <person name="Chevrette M.G."/>
            <person name="De Carvalho L.P.S."/>
            <person name="Shen B."/>
        </authorList>
    </citation>
    <scope>NUCLEOTIDE SEQUENCE [LARGE SCALE GENOMIC DNA]</scope>
    <source>
        <strain evidence="8 9">NPDC021253</strain>
    </source>
</reference>
<feature type="domain" description="OmpR/PhoB-type" evidence="7">
    <location>
        <begin position="122"/>
        <end position="218"/>
    </location>
</feature>
<dbReference type="RefSeq" id="WP_396685229.1">
    <property type="nucleotide sequence ID" value="NZ_JBIRPU010000034.1"/>
</dbReference>
<dbReference type="InterPro" id="IPR036388">
    <property type="entry name" value="WH-like_DNA-bd_sf"/>
</dbReference>
<evidence type="ECO:0000256" key="2">
    <source>
        <dbReference type="ARBA" id="ARBA00023015"/>
    </source>
</evidence>
<proteinExistence type="predicted"/>
<keyword evidence="2" id="KW-0805">Transcription regulation</keyword>
<keyword evidence="4" id="KW-0804">Transcription</keyword>
<evidence type="ECO:0000256" key="6">
    <source>
        <dbReference type="SAM" id="MobiDB-lite"/>
    </source>
</evidence>
<keyword evidence="1" id="KW-0597">Phosphoprotein</keyword>
<gene>
    <name evidence="8" type="ORF">ACH4OY_29490</name>
</gene>
<organism evidence="8 9">
    <name type="scientific">Micromonospora rubida</name>
    <dbReference type="NCBI Taxonomy" id="2697657"/>
    <lineage>
        <taxon>Bacteria</taxon>
        <taxon>Bacillati</taxon>
        <taxon>Actinomycetota</taxon>
        <taxon>Actinomycetes</taxon>
        <taxon>Micromonosporales</taxon>
        <taxon>Micromonosporaceae</taxon>
        <taxon>Micromonospora</taxon>
    </lineage>
</organism>
<sequence>MSVVATSPRPHPSGRADRAPQGRPDRAPTGRPDRLPPTHLRSAPTLTVTVELTPGQLTPRLARLVELLRELAESGEGTLLAGPSEHRRMVVEPWAPAECGRPAEAGLAPEGAPTGARPIAVSPSPEDPDEVRILAASRVVRQGSRVIPLTRIEFDLLHFLAVYPRRVFTRLQLLSSVWGYEHAVARTVDVHVRRLRAKLGDATPLVTTVYGVGYRLADEARVSVDPHR</sequence>
<evidence type="ECO:0000313" key="9">
    <source>
        <dbReference type="Proteomes" id="UP001611075"/>
    </source>
</evidence>
<dbReference type="InterPro" id="IPR016032">
    <property type="entry name" value="Sig_transdc_resp-reg_C-effctor"/>
</dbReference>
<dbReference type="Pfam" id="PF00486">
    <property type="entry name" value="Trans_reg_C"/>
    <property type="match status" value="1"/>
</dbReference>
<dbReference type="SUPFAM" id="SSF46894">
    <property type="entry name" value="C-terminal effector domain of the bipartite response regulators"/>
    <property type="match status" value="1"/>
</dbReference>
<evidence type="ECO:0000313" key="8">
    <source>
        <dbReference type="EMBL" id="MFI0796787.1"/>
    </source>
</evidence>
<dbReference type="PANTHER" id="PTHR48111">
    <property type="entry name" value="REGULATOR OF RPOS"/>
    <property type="match status" value="1"/>
</dbReference>
<feature type="DNA-binding region" description="OmpR/PhoB-type" evidence="5">
    <location>
        <begin position="122"/>
        <end position="218"/>
    </location>
</feature>
<dbReference type="PROSITE" id="PS51755">
    <property type="entry name" value="OMPR_PHOB"/>
    <property type="match status" value="1"/>
</dbReference>
<evidence type="ECO:0000256" key="5">
    <source>
        <dbReference type="PROSITE-ProRule" id="PRU01091"/>
    </source>
</evidence>
<keyword evidence="3 5" id="KW-0238">DNA-binding</keyword>
<dbReference type="InterPro" id="IPR039420">
    <property type="entry name" value="WalR-like"/>
</dbReference>
<dbReference type="Gene3D" id="1.10.10.10">
    <property type="entry name" value="Winged helix-like DNA-binding domain superfamily/Winged helix DNA-binding domain"/>
    <property type="match status" value="1"/>
</dbReference>
<accession>A0ABW7SSV1</accession>
<feature type="compositionally biased region" description="Low complexity" evidence="6">
    <location>
        <begin position="103"/>
        <end position="116"/>
    </location>
</feature>
<evidence type="ECO:0000256" key="3">
    <source>
        <dbReference type="ARBA" id="ARBA00023125"/>
    </source>
</evidence>
<dbReference type="InterPro" id="IPR001867">
    <property type="entry name" value="OmpR/PhoB-type_DNA-bd"/>
</dbReference>
<evidence type="ECO:0000256" key="4">
    <source>
        <dbReference type="ARBA" id="ARBA00023163"/>
    </source>
</evidence>
<comment type="caution">
    <text evidence="8">The sequence shown here is derived from an EMBL/GenBank/DDBJ whole genome shotgun (WGS) entry which is preliminary data.</text>
</comment>
<name>A0ABW7SSV1_9ACTN</name>